<dbReference type="EMBL" id="GBXM01077613">
    <property type="protein sequence ID" value="JAH30964.1"/>
    <property type="molecule type" value="Transcribed_RNA"/>
</dbReference>
<reference evidence="1" key="1">
    <citation type="submission" date="2014-11" db="EMBL/GenBank/DDBJ databases">
        <authorList>
            <person name="Amaro Gonzalez C."/>
        </authorList>
    </citation>
    <scope>NUCLEOTIDE SEQUENCE</scope>
</reference>
<proteinExistence type="predicted"/>
<accession>A0A0E9RPD9</accession>
<dbReference type="AlphaFoldDB" id="A0A0E9RPD9"/>
<organism evidence="1">
    <name type="scientific">Anguilla anguilla</name>
    <name type="common">European freshwater eel</name>
    <name type="synonym">Muraena anguilla</name>
    <dbReference type="NCBI Taxonomy" id="7936"/>
    <lineage>
        <taxon>Eukaryota</taxon>
        <taxon>Metazoa</taxon>
        <taxon>Chordata</taxon>
        <taxon>Craniata</taxon>
        <taxon>Vertebrata</taxon>
        <taxon>Euteleostomi</taxon>
        <taxon>Actinopterygii</taxon>
        <taxon>Neopterygii</taxon>
        <taxon>Teleostei</taxon>
        <taxon>Anguilliformes</taxon>
        <taxon>Anguillidae</taxon>
        <taxon>Anguilla</taxon>
    </lineage>
</organism>
<sequence>MSVMSSAVVTMVTEGHVPITTEENNLRKIVGVLQLQRQKK</sequence>
<protein>
    <submittedName>
        <fullName evidence="1">Uncharacterized protein</fullName>
    </submittedName>
</protein>
<name>A0A0E9RPD9_ANGAN</name>
<evidence type="ECO:0000313" key="1">
    <source>
        <dbReference type="EMBL" id="JAH30964.1"/>
    </source>
</evidence>
<reference evidence="1" key="2">
    <citation type="journal article" date="2015" name="Fish Shellfish Immunol.">
        <title>Early steps in the European eel (Anguilla anguilla)-Vibrio vulnificus interaction in the gills: Role of the RtxA13 toxin.</title>
        <authorList>
            <person name="Callol A."/>
            <person name="Pajuelo D."/>
            <person name="Ebbesson L."/>
            <person name="Teles M."/>
            <person name="MacKenzie S."/>
            <person name="Amaro C."/>
        </authorList>
    </citation>
    <scope>NUCLEOTIDE SEQUENCE</scope>
</reference>